<dbReference type="SUPFAM" id="SSF89392">
    <property type="entry name" value="Prokaryotic lipoproteins and lipoprotein localization factors"/>
    <property type="match status" value="1"/>
</dbReference>
<keyword evidence="1" id="KW-0282">Flagellum</keyword>
<dbReference type="InterPro" id="IPR019207">
    <property type="entry name" value="DUF2092"/>
</dbReference>
<keyword evidence="1" id="KW-0966">Cell projection</keyword>
<gene>
    <name evidence="1" type="ORF">MNB_SV-10-518</name>
</gene>
<name>A0A1W1BUV6_9ZZZZ</name>
<organism evidence="1">
    <name type="scientific">hydrothermal vent metagenome</name>
    <dbReference type="NCBI Taxonomy" id="652676"/>
    <lineage>
        <taxon>unclassified sequences</taxon>
        <taxon>metagenomes</taxon>
        <taxon>ecological metagenomes</taxon>
    </lineage>
</organism>
<evidence type="ECO:0000313" key="1">
    <source>
        <dbReference type="EMBL" id="SFV57388.1"/>
    </source>
</evidence>
<accession>A0A1W1BUV6</accession>
<protein>
    <submittedName>
        <fullName evidence="1">Flagellar motor rotation protein MotB</fullName>
    </submittedName>
</protein>
<keyword evidence="1" id="KW-0969">Cilium</keyword>
<dbReference type="AlphaFoldDB" id="A0A1W1BUV6"/>
<dbReference type="Pfam" id="PF09865">
    <property type="entry name" value="DUF2092"/>
    <property type="match status" value="1"/>
</dbReference>
<dbReference type="InterPro" id="IPR029046">
    <property type="entry name" value="LolA/LolB/LppX"/>
</dbReference>
<reference evidence="1" key="1">
    <citation type="submission" date="2016-10" db="EMBL/GenBank/DDBJ databases">
        <authorList>
            <person name="de Groot N.N."/>
        </authorList>
    </citation>
    <scope>NUCLEOTIDE SEQUENCE</scope>
</reference>
<dbReference type="EMBL" id="FPHL01000014">
    <property type="protein sequence ID" value="SFV57388.1"/>
    <property type="molecule type" value="Genomic_DNA"/>
</dbReference>
<sequence>MKRHKQLLLLAGAGLLLSSTALMATEKSARSVLDNAYKYIGQMDQYAFDAVVSGKDVKDGKTYRQTVSVKVDRPDRLRVDTRGDMKDRSVYIDDGLFTLMDHRFNYYGQLKVPKTIDGALDYIFNRYGITAPLASLIYSDMQKRAKFIRGKYFGTVNVAGVECDYIAFRNKGGEVHIWIATGDKPLVKAYSIIDTHTAGKPRKNTSIKWHTHPNISSSNFVFSAPKGASRISIEPAS</sequence>
<proteinExistence type="predicted"/>